<keyword evidence="2" id="KW-1185">Reference proteome</keyword>
<dbReference type="KEGG" id="vg:26641728"/>
<proteinExistence type="predicted"/>
<evidence type="ECO:0000313" key="1">
    <source>
        <dbReference type="EMBL" id="AKY03631.1"/>
    </source>
</evidence>
<name>A0A0K1Y965_9CAUD</name>
<evidence type="ECO:0000313" key="2">
    <source>
        <dbReference type="Proteomes" id="UP000202851"/>
    </source>
</evidence>
<dbReference type="OrthoDB" id="31797at10239"/>
<gene>
    <name evidence="1" type="ORF">SEA_IZZY_24</name>
</gene>
<dbReference type="GeneID" id="26641728"/>
<protein>
    <submittedName>
        <fullName evidence="1">Uncharacterized protein</fullName>
    </submittedName>
</protein>
<dbReference type="EMBL" id="KT184390">
    <property type="protein sequence ID" value="AKY03631.1"/>
    <property type="molecule type" value="Genomic_DNA"/>
</dbReference>
<dbReference type="Proteomes" id="UP000202851">
    <property type="component" value="Segment"/>
</dbReference>
<reference evidence="1 2" key="1">
    <citation type="submission" date="2015-06" db="EMBL/GenBank/DDBJ databases">
        <authorList>
            <person name="Narvaez J.M."/>
            <person name="Syed O."/>
            <person name="Smith B.R."/>
            <person name="Layton S.R."/>
            <person name="Bhuiyan S."/>
            <person name="Benjamin R.C."/>
            <person name="Hughes L.E."/>
            <person name="Bradley K.W."/>
            <person name="Asai D.J."/>
            <person name="Bowman C.A."/>
            <person name="Russell D.A."/>
            <person name="Pope W.H."/>
            <person name="Jacobs-Sera D."/>
            <person name="Hendrix R.W."/>
            <person name="Hatfull G.F."/>
        </authorList>
    </citation>
    <scope>NUCLEOTIDE SEQUENCE [LARGE SCALE GENOMIC DNA]</scope>
</reference>
<accession>A0A0K1Y965</accession>
<sequence length="137" mass="14745">MGLNIWPPPVMNRPWILFTPEIYSTSDLNTPVASTPSATGCRYKYLDRTTVLALVDVTVNAAVTSVCCSLPVPAAHRQILSGTAALFGSSTPADQSGMAYMLSTQEHIVIAAYTQGYRNAASGNIFRYHVIYTVDAA</sequence>
<organism evidence="1 2">
    <name type="scientific">Streptomyces phage Izzy</name>
    <dbReference type="NCBI Taxonomy" id="1674926"/>
    <lineage>
        <taxon>Viruses</taxon>
        <taxon>Duplodnaviria</taxon>
        <taxon>Heunggongvirae</taxon>
        <taxon>Uroviricota</taxon>
        <taxon>Caudoviricetes</taxon>
        <taxon>Arquatrovirinae</taxon>
        <taxon>Likavirus</taxon>
        <taxon>Likavirus izzy</taxon>
    </lineage>
</organism>
<dbReference type="RefSeq" id="YP_009215402.1">
    <property type="nucleotide sequence ID" value="NC_028976.1"/>
</dbReference>